<comment type="pathway">
    <text evidence="2">Cofactor biosynthesis; NAD(+) biosynthesis; quinolinate from iminoaspartate: step 1/1.</text>
</comment>
<dbReference type="GO" id="GO:0046872">
    <property type="term" value="F:metal ion binding"/>
    <property type="evidence" value="ECO:0007669"/>
    <property type="project" value="UniProtKB-KW"/>
</dbReference>
<evidence type="ECO:0000256" key="10">
    <source>
        <dbReference type="SAM" id="MobiDB-lite"/>
    </source>
</evidence>
<feature type="compositionally biased region" description="Basic and acidic residues" evidence="10">
    <location>
        <begin position="220"/>
        <end position="232"/>
    </location>
</feature>
<sequence>MEHVAVLGVDFMAENVRAVMDGAGWADVGVYRMSSDAIGCSLAEAAESDVYYDYLKSSAGATKNNLHVIYINTSLETKARAHGIMPTITCTSSNVVTTILQAAAEIPDLTVYYGPDARTWEAIWQISSHALCASGTCVVHHLFGGEVCSMVRAGYSDAYQTAHFEVPGEMFALAMEAKGWGATHGGRRSGETHAPERRSVEPTHGEAGVGAAHGGGTGWEHVEEHRGREPPRGEAPGLEEAHAWSAGLGAARGEAQSGGTRGGAGWEPRMEGLRVGATRGGAGGLGSRAWRAQGCSEGVEGVAQERGMGTVGSTSDILGFIGARVEEALEKDFAEQPRFVLGTETGMVTSIVNSVQDQLRQGISA</sequence>
<keyword evidence="12" id="KW-1185">Reference proteome</keyword>
<feature type="compositionally biased region" description="Gly residues" evidence="10">
    <location>
        <begin position="207"/>
        <end position="218"/>
    </location>
</feature>
<dbReference type="Gene3D" id="3.40.50.10800">
    <property type="entry name" value="NadA-like"/>
    <property type="match status" value="1"/>
</dbReference>
<keyword evidence="4" id="KW-0004">4Fe-4S</keyword>
<keyword evidence="8" id="KW-0408">Iron</keyword>
<evidence type="ECO:0000256" key="9">
    <source>
        <dbReference type="ARBA" id="ARBA00023014"/>
    </source>
</evidence>
<dbReference type="EC" id="2.5.1.72" evidence="3"/>
<dbReference type="Proteomes" id="UP001190700">
    <property type="component" value="Unassembled WGS sequence"/>
</dbReference>
<feature type="region of interest" description="Disordered" evidence="10">
    <location>
        <begin position="181"/>
        <end position="238"/>
    </location>
</feature>
<evidence type="ECO:0000256" key="7">
    <source>
        <dbReference type="ARBA" id="ARBA00022723"/>
    </source>
</evidence>
<gene>
    <name evidence="11" type="ORF">CYMTET_34458</name>
</gene>
<evidence type="ECO:0000256" key="3">
    <source>
        <dbReference type="ARBA" id="ARBA00012669"/>
    </source>
</evidence>
<keyword evidence="9" id="KW-0411">Iron-sulfur</keyword>
<dbReference type="AlphaFoldDB" id="A0AAE0FB34"/>
<dbReference type="InterPro" id="IPR036094">
    <property type="entry name" value="NadA_sf"/>
</dbReference>
<feature type="compositionally biased region" description="Basic and acidic residues" evidence="10">
    <location>
        <begin position="188"/>
        <end position="204"/>
    </location>
</feature>
<keyword evidence="6" id="KW-0808">Transferase</keyword>
<dbReference type="GO" id="GO:0008987">
    <property type="term" value="F:quinolinate synthetase A activity"/>
    <property type="evidence" value="ECO:0007669"/>
    <property type="project" value="InterPro"/>
</dbReference>
<evidence type="ECO:0000256" key="4">
    <source>
        <dbReference type="ARBA" id="ARBA00022485"/>
    </source>
</evidence>
<evidence type="ECO:0000256" key="1">
    <source>
        <dbReference type="ARBA" id="ARBA00001966"/>
    </source>
</evidence>
<keyword evidence="5" id="KW-0662">Pyridine nucleotide biosynthesis</keyword>
<reference evidence="11 12" key="1">
    <citation type="journal article" date="2015" name="Genome Biol. Evol.">
        <title>Comparative Genomics of a Bacterivorous Green Alga Reveals Evolutionary Causalities and Consequences of Phago-Mixotrophic Mode of Nutrition.</title>
        <authorList>
            <person name="Burns J.A."/>
            <person name="Paasch A."/>
            <person name="Narechania A."/>
            <person name="Kim E."/>
        </authorList>
    </citation>
    <scope>NUCLEOTIDE SEQUENCE [LARGE SCALE GENOMIC DNA]</scope>
    <source>
        <strain evidence="11 12">PLY_AMNH</strain>
    </source>
</reference>
<protein>
    <recommendedName>
        <fullName evidence="3">quinolinate synthase</fullName>
        <ecNumber evidence="3">2.5.1.72</ecNumber>
    </recommendedName>
</protein>
<evidence type="ECO:0000256" key="2">
    <source>
        <dbReference type="ARBA" id="ARBA00005065"/>
    </source>
</evidence>
<evidence type="ECO:0000313" key="11">
    <source>
        <dbReference type="EMBL" id="KAK3256407.1"/>
    </source>
</evidence>
<dbReference type="GO" id="GO:0034628">
    <property type="term" value="P:'de novo' NAD+ biosynthetic process from L-aspartate"/>
    <property type="evidence" value="ECO:0007669"/>
    <property type="project" value="TreeGrafter"/>
</dbReference>
<evidence type="ECO:0000256" key="8">
    <source>
        <dbReference type="ARBA" id="ARBA00023004"/>
    </source>
</evidence>
<accession>A0AAE0FB34</accession>
<comment type="caution">
    <text evidence="11">The sequence shown here is derived from an EMBL/GenBank/DDBJ whole genome shotgun (WGS) entry which is preliminary data.</text>
</comment>
<dbReference type="EMBL" id="LGRX02021681">
    <property type="protein sequence ID" value="KAK3256407.1"/>
    <property type="molecule type" value="Genomic_DNA"/>
</dbReference>
<dbReference type="PANTHER" id="PTHR30573">
    <property type="entry name" value="QUINOLINATE SYNTHETASE A"/>
    <property type="match status" value="1"/>
</dbReference>
<dbReference type="GO" id="GO:0051539">
    <property type="term" value="F:4 iron, 4 sulfur cluster binding"/>
    <property type="evidence" value="ECO:0007669"/>
    <property type="project" value="UniProtKB-KW"/>
</dbReference>
<feature type="non-terminal residue" evidence="11">
    <location>
        <position position="365"/>
    </location>
</feature>
<proteinExistence type="predicted"/>
<name>A0AAE0FB34_9CHLO</name>
<organism evidence="11 12">
    <name type="scientific">Cymbomonas tetramitiformis</name>
    <dbReference type="NCBI Taxonomy" id="36881"/>
    <lineage>
        <taxon>Eukaryota</taxon>
        <taxon>Viridiplantae</taxon>
        <taxon>Chlorophyta</taxon>
        <taxon>Pyramimonadophyceae</taxon>
        <taxon>Pyramimonadales</taxon>
        <taxon>Pyramimonadaceae</taxon>
        <taxon>Cymbomonas</taxon>
    </lineage>
</organism>
<dbReference type="InterPro" id="IPR003473">
    <property type="entry name" value="NadA"/>
</dbReference>
<comment type="cofactor">
    <cofactor evidence="1">
        <name>[4Fe-4S] cluster</name>
        <dbReference type="ChEBI" id="CHEBI:49883"/>
    </cofactor>
</comment>
<dbReference type="SUPFAM" id="SSF142754">
    <property type="entry name" value="NadA-like"/>
    <property type="match status" value="1"/>
</dbReference>
<dbReference type="PANTHER" id="PTHR30573:SF0">
    <property type="entry name" value="QUINOLINATE SYNTHASE, CHLOROPLASTIC"/>
    <property type="match status" value="1"/>
</dbReference>
<evidence type="ECO:0000256" key="5">
    <source>
        <dbReference type="ARBA" id="ARBA00022642"/>
    </source>
</evidence>
<keyword evidence="7" id="KW-0479">Metal-binding</keyword>
<evidence type="ECO:0000313" key="12">
    <source>
        <dbReference type="Proteomes" id="UP001190700"/>
    </source>
</evidence>
<dbReference type="Pfam" id="PF02445">
    <property type="entry name" value="NadA"/>
    <property type="match status" value="1"/>
</dbReference>
<evidence type="ECO:0000256" key="6">
    <source>
        <dbReference type="ARBA" id="ARBA00022679"/>
    </source>
</evidence>